<name>A0A173XC12_9FIRM</name>
<evidence type="ECO:0000313" key="2">
    <source>
        <dbReference type="EMBL" id="CUN49174.1"/>
    </source>
</evidence>
<keyword evidence="1" id="KW-0812">Transmembrane</keyword>
<feature type="transmembrane region" description="Helical" evidence="1">
    <location>
        <begin position="211"/>
        <end position="233"/>
    </location>
</feature>
<protein>
    <submittedName>
        <fullName evidence="2">Uncharacterized BCR, YitT family COG1284</fullName>
    </submittedName>
</protein>
<feature type="transmembrane region" description="Helical" evidence="1">
    <location>
        <begin position="6"/>
        <end position="25"/>
    </location>
</feature>
<dbReference type="PANTHER" id="PTHR40078:SF1">
    <property type="entry name" value="INTEGRAL MEMBRANE PROTEIN"/>
    <property type="match status" value="1"/>
</dbReference>
<sequence>MQKTYFYRGLFYFMGLLILALGITLNTKTGLGVSPIISVSFSISTIWHFNFGNTTLVLYALFVVVEMILHTIRSLHARQSEGLPLEHANQMNLKLVLFMDILQFPLSLIFTRFLNIFSGMIPDLWTTYPDSFAGSFPGRILFLIIAIILTGVGAAMSLNMRIIPNPGDGIVQAISDFIHKSVGFTKNCFDLFNICLTISVGLIFAHHLVGIGIGTVLAVIGVGRAIAAFNHFFKQPMAVLSGMNES</sequence>
<dbReference type="Proteomes" id="UP000095439">
    <property type="component" value="Unassembled WGS sequence"/>
</dbReference>
<organism evidence="2 3">
    <name type="scientific">Dorea longicatena</name>
    <dbReference type="NCBI Taxonomy" id="88431"/>
    <lineage>
        <taxon>Bacteria</taxon>
        <taxon>Bacillati</taxon>
        <taxon>Bacillota</taxon>
        <taxon>Clostridia</taxon>
        <taxon>Lachnospirales</taxon>
        <taxon>Lachnospiraceae</taxon>
        <taxon>Dorea</taxon>
    </lineage>
</organism>
<dbReference type="InterPro" id="IPR038750">
    <property type="entry name" value="YczE/YyaS-like"/>
</dbReference>
<dbReference type="EMBL" id="CYYY01000002">
    <property type="protein sequence ID" value="CUN49174.1"/>
    <property type="molecule type" value="Genomic_DNA"/>
</dbReference>
<keyword evidence="1" id="KW-1133">Transmembrane helix</keyword>
<accession>A0A173XC12</accession>
<dbReference type="Pfam" id="PF19700">
    <property type="entry name" value="DUF6198"/>
    <property type="match status" value="2"/>
</dbReference>
<evidence type="ECO:0000256" key="1">
    <source>
        <dbReference type="SAM" id="Phobius"/>
    </source>
</evidence>
<keyword evidence="1" id="KW-0472">Membrane</keyword>
<dbReference type="PANTHER" id="PTHR40078">
    <property type="entry name" value="INTEGRAL MEMBRANE PROTEIN-RELATED"/>
    <property type="match status" value="1"/>
</dbReference>
<feature type="transmembrane region" description="Helical" evidence="1">
    <location>
        <begin position="56"/>
        <end position="75"/>
    </location>
</feature>
<evidence type="ECO:0000313" key="3">
    <source>
        <dbReference type="Proteomes" id="UP000095439"/>
    </source>
</evidence>
<feature type="transmembrane region" description="Helical" evidence="1">
    <location>
        <begin position="140"/>
        <end position="158"/>
    </location>
</feature>
<dbReference type="AlphaFoldDB" id="A0A173XC12"/>
<gene>
    <name evidence="2" type="ORF">ERS852423_00601</name>
</gene>
<reference evidence="2 3" key="1">
    <citation type="submission" date="2015-09" db="EMBL/GenBank/DDBJ databases">
        <authorList>
            <consortium name="Pathogen Informatics"/>
        </authorList>
    </citation>
    <scope>NUCLEOTIDE SEQUENCE [LARGE SCALE GENOMIC DNA]</scope>
    <source>
        <strain evidence="2 3">2789STDY5608866</strain>
    </source>
</reference>
<feature type="transmembrane region" description="Helical" evidence="1">
    <location>
        <begin position="188"/>
        <end position="205"/>
    </location>
</feature>
<dbReference type="RefSeq" id="WP_055180563.1">
    <property type="nucleotide sequence ID" value="NZ_CABIWY010000002.1"/>
</dbReference>
<proteinExistence type="predicted"/>
<feature type="transmembrane region" description="Helical" evidence="1">
    <location>
        <begin position="95"/>
        <end position="120"/>
    </location>
</feature>